<dbReference type="CTD" id="20210133"/>
<dbReference type="PROSITE" id="PS00108">
    <property type="entry name" value="PROTEIN_KINASE_ST"/>
    <property type="match status" value="1"/>
</dbReference>
<dbReference type="GO" id="GO:0007165">
    <property type="term" value="P:signal transduction"/>
    <property type="evidence" value="ECO:0000318"/>
    <property type="project" value="GO_Central"/>
</dbReference>
<dbReference type="FunCoup" id="T1FMT4">
    <property type="interactions" value="1137"/>
</dbReference>
<dbReference type="EC" id="2.7.11.19" evidence="2"/>
<dbReference type="OrthoDB" id="419455at2759"/>
<reference evidence="16" key="3">
    <citation type="submission" date="2015-06" db="UniProtKB">
        <authorList>
            <consortium name="EnsemblMetazoa"/>
        </authorList>
    </citation>
    <scope>IDENTIFICATION</scope>
</reference>
<dbReference type="PANTHER" id="PTHR24347">
    <property type="entry name" value="SERINE/THREONINE-PROTEIN KINASE"/>
    <property type="match status" value="1"/>
</dbReference>
<keyword evidence="9" id="KW-0112">Calmodulin-binding</keyword>
<evidence type="ECO:0000256" key="13">
    <source>
        <dbReference type="RuleBase" id="RU000304"/>
    </source>
</evidence>
<evidence type="ECO:0000256" key="5">
    <source>
        <dbReference type="ARBA" id="ARBA00022679"/>
    </source>
</evidence>
<dbReference type="OMA" id="FPVMGPE"/>
<keyword evidence="8 12" id="KW-0067">ATP-binding</keyword>
<dbReference type="GO" id="GO:0005977">
    <property type="term" value="P:glycogen metabolic process"/>
    <property type="evidence" value="ECO:0000318"/>
    <property type="project" value="GO_Central"/>
</dbReference>
<evidence type="ECO:0000259" key="14">
    <source>
        <dbReference type="PROSITE" id="PS50011"/>
    </source>
</evidence>
<evidence type="ECO:0000256" key="6">
    <source>
        <dbReference type="ARBA" id="ARBA00022741"/>
    </source>
</evidence>
<dbReference type="FunFam" id="1.10.510.10:FF:001430">
    <property type="entry name" value="phosphorylase b kinase gamma catalytic chain, skeletal muscle/heart isoform"/>
    <property type="match status" value="1"/>
</dbReference>
<gene>
    <name evidence="16" type="primary">20210133</name>
    <name evidence="15" type="ORF">HELRODRAFT_185431</name>
</gene>
<comment type="catalytic activity">
    <reaction evidence="1">
        <text>2 ATP + phosphorylase b = 2 ADP + phosphorylase a.</text>
        <dbReference type="EC" id="2.7.11.19"/>
    </reaction>
</comment>
<dbReference type="Gene3D" id="1.10.510.10">
    <property type="entry name" value="Transferase(Phosphotransferase) domain 1"/>
    <property type="match status" value="1"/>
</dbReference>
<evidence type="ECO:0000313" key="15">
    <source>
        <dbReference type="EMBL" id="ESO08216.1"/>
    </source>
</evidence>
<reference evidence="15 17" key="2">
    <citation type="journal article" date="2013" name="Nature">
        <title>Insights into bilaterian evolution from three spiralian genomes.</title>
        <authorList>
            <person name="Simakov O."/>
            <person name="Marletaz F."/>
            <person name="Cho S.J."/>
            <person name="Edsinger-Gonzales E."/>
            <person name="Havlak P."/>
            <person name="Hellsten U."/>
            <person name="Kuo D.H."/>
            <person name="Larsson T."/>
            <person name="Lv J."/>
            <person name="Arendt D."/>
            <person name="Savage R."/>
            <person name="Osoegawa K."/>
            <person name="de Jong P."/>
            <person name="Grimwood J."/>
            <person name="Chapman J.A."/>
            <person name="Shapiro H."/>
            <person name="Aerts A."/>
            <person name="Otillar R.P."/>
            <person name="Terry A.Y."/>
            <person name="Boore J.L."/>
            <person name="Grigoriev I.V."/>
            <person name="Lindberg D.R."/>
            <person name="Seaver E.C."/>
            <person name="Weisblat D.A."/>
            <person name="Putnam N.H."/>
            <person name="Rokhsar D.S."/>
        </authorList>
    </citation>
    <scope>NUCLEOTIDE SEQUENCE</scope>
</reference>
<keyword evidence="5" id="KW-0808">Transferase</keyword>
<dbReference type="GO" id="GO:0004689">
    <property type="term" value="F:phosphorylase kinase activity"/>
    <property type="evidence" value="ECO:0000318"/>
    <property type="project" value="GO_Central"/>
</dbReference>
<dbReference type="GO" id="GO:0005737">
    <property type="term" value="C:cytoplasm"/>
    <property type="evidence" value="ECO:0000318"/>
    <property type="project" value="GO_Central"/>
</dbReference>
<dbReference type="AlphaFoldDB" id="T1FMT4"/>
<evidence type="ECO:0000256" key="2">
    <source>
        <dbReference type="ARBA" id="ARBA00012432"/>
    </source>
</evidence>
<dbReference type="InterPro" id="IPR002291">
    <property type="entry name" value="Phosph_kin_gamma"/>
</dbReference>
<evidence type="ECO:0000256" key="9">
    <source>
        <dbReference type="ARBA" id="ARBA00022860"/>
    </source>
</evidence>
<dbReference type="InterPro" id="IPR008271">
    <property type="entry name" value="Ser/Thr_kinase_AS"/>
</dbReference>
<evidence type="ECO:0000256" key="1">
    <source>
        <dbReference type="ARBA" id="ARBA00001674"/>
    </source>
</evidence>
<evidence type="ECO:0000256" key="3">
    <source>
        <dbReference type="ARBA" id="ARBA00022527"/>
    </source>
</evidence>
<dbReference type="KEGG" id="hro:HELRODRAFT_185431"/>
<dbReference type="InterPro" id="IPR000719">
    <property type="entry name" value="Prot_kinase_dom"/>
</dbReference>
<dbReference type="HOGENOM" id="CLU_000288_63_0_1"/>
<dbReference type="GO" id="GO:0005964">
    <property type="term" value="C:phosphorylase kinase complex"/>
    <property type="evidence" value="ECO:0000318"/>
    <property type="project" value="GO_Central"/>
</dbReference>
<keyword evidence="6 12" id="KW-0547">Nucleotide-binding</keyword>
<evidence type="ECO:0000256" key="7">
    <source>
        <dbReference type="ARBA" id="ARBA00022777"/>
    </source>
</evidence>
<feature type="domain" description="Protein kinase" evidence="14">
    <location>
        <begin position="24"/>
        <end position="293"/>
    </location>
</feature>
<dbReference type="SUPFAM" id="SSF56112">
    <property type="entry name" value="Protein kinase-like (PK-like)"/>
    <property type="match status" value="1"/>
</dbReference>
<dbReference type="Gene3D" id="3.30.200.20">
    <property type="entry name" value="Phosphorylase Kinase, domain 1"/>
    <property type="match status" value="1"/>
</dbReference>
<accession>T1FMT4</accession>
<comment type="similarity">
    <text evidence="13">Belongs to the protein kinase superfamily.</text>
</comment>
<keyword evidence="4" id="KW-0321">Glycogen metabolism</keyword>
<keyword evidence="7" id="KW-0418">Kinase</keyword>
<evidence type="ECO:0000256" key="4">
    <source>
        <dbReference type="ARBA" id="ARBA00022600"/>
    </source>
</evidence>
<dbReference type="SMART" id="SM00220">
    <property type="entry name" value="S_TKc"/>
    <property type="match status" value="1"/>
</dbReference>
<dbReference type="RefSeq" id="XP_009014005.1">
    <property type="nucleotide sequence ID" value="XM_009015757.1"/>
</dbReference>
<evidence type="ECO:0000256" key="12">
    <source>
        <dbReference type="PROSITE-ProRule" id="PRU10141"/>
    </source>
</evidence>
<dbReference type="EnsemblMetazoa" id="HelroT185431">
    <property type="protein sequence ID" value="HelroP185431"/>
    <property type="gene ID" value="HelroG185431"/>
</dbReference>
<dbReference type="Pfam" id="PF00069">
    <property type="entry name" value="Pkinase"/>
    <property type="match status" value="1"/>
</dbReference>
<organism evidence="16 17">
    <name type="scientific">Helobdella robusta</name>
    <name type="common">Californian leech</name>
    <dbReference type="NCBI Taxonomy" id="6412"/>
    <lineage>
        <taxon>Eukaryota</taxon>
        <taxon>Metazoa</taxon>
        <taxon>Spiralia</taxon>
        <taxon>Lophotrochozoa</taxon>
        <taxon>Annelida</taxon>
        <taxon>Clitellata</taxon>
        <taxon>Hirudinea</taxon>
        <taxon>Rhynchobdellida</taxon>
        <taxon>Glossiphoniidae</taxon>
        <taxon>Helobdella</taxon>
    </lineage>
</organism>
<keyword evidence="17" id="KW-1185">Reference proteome</keyword>
<evidence type="ECO:0000256" key="10">
    <source>
        <dbReference type="ARBA" id="ARBA00023277"/>
    </source>
</evidence>
<keyword evidence="3 13" id="KW-0723">Serine/threonine-protein kinase</keyword>
<dbReference type="InParanoid" id="T1FMT4"/>
<dbReference type="InterPro" id="IPR017441">
    <property type="entry name" value="Protein_kinase_ATP_BS"/>
</dbReference>
<dbReference type="FunFam" id="3.30.200.20:FF:000138">
    <property type="entry name" value="Phosphorylase b kinase gamma catalytic chain, liver/testis"/>
    <property type="match status" value="1"/>
</dbReference>
<dbReference type="PRINTS" id="PR01049">
    <property type="entry name" value="PHOSPHBKNASE"/>
</dbReference>
<reference evidence="17" key="1">
    <citation type="submission" date="2012-12" db="EMBL/GenBank/DDBJ databases">
        <authorList>
            <person name="Hellsten U."/>
            <person name="Grimwood J."/>
            <person name="Chapman J.A."/>
            <person name="Shapiro H."/>
            <person name="Aerts A."/>
            <person name="Otillar R.P."/>
            <person name="Terry A.Y."/>
            <person name="Boore J.L."/>
            <person name="Simakov O."/>
            <person name="Marletaz F."/>
            <person name="Cho S.-J."/>
            <person name="Edsinger-Gonzales E."/>
            <person name="Havlak P."/>
            <person name="Kuo D.-H."/>
            <person name="Larsson T."/>
            <person name="Lv J."/>
            <person name="Arendt D."/>
            <person name="Savage R."/>
            <person name="Osoegawa K."/>
            <person name="de Jong P."/>
            <person name="Lindberg D.R."/>
            <person name="Seaver E.C."/>
            <person name="Weisblat D.A."/>
            <person name="Putnam N.H."/>
            <person name="Grigoriev I.V."/>
            <person name="Rokhsar D.S."/>
        </authorList>
    </citation>
    <scope>NUCLEOTIDE SEQUENCE</scope>
</reference>
<dbReference type="eggNOG" id="KOG0599">
    <property type="taxonomic scope" value="Eukaryota"/>
</dbReference>
<dbReference type="EMBL" id="AMQM01003445">
    <property type="status" value="NOT_ANNOTATED_CDS"/>
    <property type="molecule type" value="Genomic_DNA"/>
</dbReference>
<feature type="binding site" evidence="12">
    <location>
        <position position="53"/>
    </location>
    <ligand>
        <name>ATP</name>
        <dbReference type="ChEBI" id="CHEBI:30616"/>
    </ligand>
</feature>
<evidence type="ECO:0000256" key="11">
    <source>
        <dbReference type="ARBA" id="ARBA00025890"/>
    </source>
</evidence>
<dbReference type="Proteomes" id="UP000015101">
    <property type="component" value="Unassembled WGS sequence"/>
</dbReference>
<evidence type="ECO:0000313" key="17">
    <source>
        <dbReference type="Proteomes" id="UP000015101"/>
    </source>
</evidence>
<protein>
    <recommendedName>
        <fullName evidence="2">phosphorylase kinase</fullName>
        <ecNumber evidence="2">2.7.11.19</ecNumber>
    </recommendedName>
</protein>
<dbReference type="PROSITE" id="PS50011">
    <property type="entry name" value="PROTEIN_KINASE_DOM"/>
    <property type="match status" value="1"/>
</dbReference>
<evidence type="ECO:0000256" key="8">
    <source>
        <dbReference type="ARBA" id="ARBA00022840"/>
    </source>
</evidence>
<comment type="subunit">
    <text evidence="11">Hexadecamer of 4 heterotetramers, each composed of alpha, beta, gamma, and delta subunits. Alpha (PHKA1 or PHKA2) and beta (PHKB) are regulatory subunits, gamma (PHKG1 or PHKG2) is the catalytic subunit, and delta is calmodulin.</text>
</comment>
<evidence type="ECO:0000313" key="16">
    <source>
        <dbReference type="EnsemblMetazoa" id="HelroP185431"/>
    </source>
</evidence>
<dbReference type="GO" id="GO:0005516">
    <property type="term" value="F:calmodulin binding"/>
    <property type="evidence" value="ECO:0007669"/>
    <property type="project" value="UniProtKB-KW"/>
</dbReference>
<name>T1FMT4_HELRO</name>
<keyword evidence="10" id="KW-0119">Carbohydrate metabolism</keyword>
<sequence length="384" mass="44383">MVLLPDDEDPLPDLDFAKDFYAKYDAKEILGKGASSVVRRCVEKSTHKEFAVKIIDITNEGDGSLIMENQRLETLKEIQILRLCAQHPNIIELHDSFESETFMFLVFELCKKGELFDYMTEVVTLSEKRTRQIMRQLMEVIAFIHSKMIVHRDLKPENILLDDNFNIKLSDFGFAVIVAHDEDIDTGELFGTPGYMSPESIKRSMYPNVPGYGRPADMWAAGVIMYSLLVGSPPFYHRNELRMLRMIMEGKYSVSTADFQDISETAIDLIKKLLVVDPKERLTAKEALQHPFLARKDKMREGFDPKRKFKGWVYVMIASRYLQISHRAQPTISISRVRENPYAVRDFRKLIDSGAFKIYGHWVKKRGQNRAVLFENVLGKEIKK</sequence>
<dbReference type="EMBL" id="KB096134">
    <property type="protein sequence ID" value="ESO08216.1"/>
    <property type="molecule type" value="Genomic_DNA"/>
</dbReference>
<proteinExistence type="inferred from homology"/>
<dbReference type="STRING" id="6412.T1FMT4"/>
<dbReference type="InterPro" id="IPR011009">
    <property type="entry name" value="Kinase-like_dom_sf"/>
</dbReference>
<dbReference type="GeneID" id="20210133"/>
<dbReference type="GO" id="GO:0005524">
    <property type="term" value="F:ATP binding"/>
    <property type="evidence" value="ECO:0007669"/>
    <property type="project" value="UniProtKB-UniRule"/>
</dbReference>
<dbReference type="PROSITE" id="PS00107">
    <property type="entry name" value="PROTEIN_KINASE_ATP"/>
    <property type="match status" value="1"/>
</dbReference>